<organism evidence="1 2">
    <name type="scientific">Muribaculum caecicola</name>
    <dbReference type="NCBI Taxonomy" id="3038144"/>
    <lineage>
        <taxon>Bacteria</taxon>
        <taxon>Pseudomonadati</taxon>
        <taxon>Bacteroidota</taxon>
        <taxon>Bacteroidia</taxon>
        <taxon>Bacteroidales</taxon>
        <taxon>Muribaculaceae</taxon>
        <taxon>Muribaculum</taxon>
    </lineage>
</organism>
<protein>
    <submittedName>
        <fullName evidence="1">NDP-sugar synthase</fullName>
    </submittedName>
</protein>
<evidence type="ECO:0000313" key="1">
    <source>
        <dbReference type="EMBL" id="THG45970.1"/>
    </source>
</evidence>
<dbReference type="Proteomes" id="UP000305401">
    <property type="component" value="Unassembled WGS sequence"/>
</dbReference>
<comment type="caution">
    <text evidence="1">The sequence shown here is derived from an EMBL/GenBank/DDBJ whole genome shotgun (WGS) entry which is preliminary data.</text>
</comment>
<evidence type="ECO:0000313" key="2">
    <source>
        <dbReference type="Proteomes" id="UP000305401"/>
    </source>
</evidence>
<reference evidence="1" key="1">
    <citation type="submission" date="2019-04" db="EMBL/GenBank/DDBJ databases">
        <title>Microbes associate with the intestines of laboratory mice.</title>
        <authorList>
            <person name="Navarre W."/>
            <person name="Wong E."/>
            <person name="Huang K.C."/>
            <person name="Tropini C."/>
            <person name="Ng K."/>
            <person name="Yu B."/>
        </authorList>
    </citation>
    <scope>NUCLEOTIDE SEQUENCE</scope>
    <source>
        <strain evidence="1">NM86_A22</strain>
    </source>
</reference>
<gene>
    <name evidence="1" type="ORF">E5990_08570</name>
</gene>
<name>A0AC61S499_9BACT</name>
<keyword evidence="2" id="KW-1185">Reference proteome</keyword>
<accession>A0AC61S499</accession>
<dbReference type="EMBL" id="SSTG01000117">
    <property type="protein sequence ID" value="THG45970.1"/>
    <property type="molecule type" value="Genomic_DNA"/>
</dbReference>
<sequence>MHYAIIAAGEGSRLVQEGVALPKPLVDLDGRPMIKRLIDIMLDNNAESIAIIVNEQMTQVRQYLESLKLDTEFRLVVKTTPSSMHSFWEVSRAFPESGKFVLTTVDTIFRADDFAAYVEAFENAPAGTDGYMGVTSFIDDEKPLYVDVEPGSMKISGFKDQPFEGMKYISGGIYGLTAPALDVLRTCIGTGISRMRNYQRALVESGLRLQAWPFPKIVDVDHAADIATAREFINQ</sequence>
<proteinExistence type="predicted"/>